<keyword evidence="1" id="KW-0067">ATP-binding</keyword>
<dbReference type="GO" id="GO:0004386">
    <property type="term" value="F:helicase activity"/>
    <property type="evidence" value="ECO:0007669"/>
    <property type="project" value="UniProtKB-KW"/>
</dbReference>
<organism evidence="1">
    <name type="scientific">Rhizophora mucronata</name>
    <name type="common">Asiatic mangrove</name>
    <dbReference type="NCBI Taxonomy" id="61149"/>
    <lineage>
        <taxon>Eukaryota</taxon>
        <taxon>Viridiplantae</taxon>
        <taxon>Streptophyta</taxon>
        <taxon>Embryophyta</taxon>
        <taxon>Tracheophyta</taxon>
        <taxon>Spermatophyta</taxon>
        <taxon>Magnoliopsida</taxon>
        <taxon>eudicotyledons</taxon>
        <taxon>Gunneridae</taxon>
        <taxon>Pentapetalae</taxon>
        <taxon>rosids</taxon>
        <taxon>fabids</taxon>
        <taxon>Malpighiales</taxon>
        <taxon>Rhizophoraceae</taxon>
        <taxon>Rhizophora</taxon>
    </lineage>
</organism>
<keyword evidence="1" id="KW-0238">DNA-binding</keyword>
<dbReference type="EMBL" id="GGEC01088404">
    <property type="protein sequence ID" value="MBX68888.1"/>
    <property type="molecule type" value="Transcribed_RNA"/>
</dbReference>
<evidence type="ECO:0000313" key="1">
    <source>
        <dbReference type="EMBL" id="MBX68888.1"/>
    </source>
</evidence>
<protein>
    <submittedName>
        <fullName evidence="1">Chromodomain-helicase-DNA-binding protein 1-like</fullName>
    </submittedName>
</protein>
<sequence length="30" mass="3721">MTYRYHTSSPRITLTPRRYLRISHETPSNW</sequence>
<keyword evidence="1" id="KW-0547">Nucleotide-binding</keyword>
<proteinExistence type="predicted"/>
<keyword evidence="1" id="KW-0347">Helicase</keyword>
<accession>A0A2P2QPL1</accession>
<dbReference type="GO" id="GO:0003677">
    <property type="term" value="F:DNA binding"/>
    <property type="evidence" value="ECO:0007669"/>
    <property type="project" value="UniProtKB-KW"/>
</dbReference>
<dbReference type="AlphaFoldDB" id="A0A2P2QPL1"/>
<keyword evidence="1" id="KW-0378">Hydrolase</keyword>
<reference evidence="1" key="1">
    <citation type="submission" date="2018-02" db="EMBL/GenBank/DDBJ databases">
        <title>Rhizophora mucronata_Transcriptome.</title>
        <authorList>
            <person name="Meera S.P."/>
            <person name="Sreeshan A."/>
            <person name="Augustine A."/>
        </authorList>
    </citation>
    <scope>NUCLEOTIDE SEQUENCE</scope>
    <source>
        <tissue evidence="1">Leaf</tissue>
    </source>
</reference>
<name>A0A2P2QPL1_RHIMU</name>